<dbReference type="EMBL" id="KZ819355">
    <property type="protein sequence ID" value="PWN45406.1"/>
    <property type="molecule type" value="Genomic_DNA"/>
</dbReference>
<feature type="compositionally biased region" description="Polar residues" evidence="1">
    <location>
        <begin position="319"/>
        <end position="339"/>
    </location>
</feature>
<keyword evidence="2" id="KW-0472">Membrane</keyword>
<organism evidence="3 4">
    <name type="scientific">Ceraceosorus guamensis</name>
    <dbReference type="NCBI Taxonomy" id="1522189"/>
    <lineage>
        <taxon>Eukaryota</taxon>
        <taxon>Fungi</taxon>
        <taxon>Dikarya</taxon>
        <taxon>Basidiomycota</taxon>
        <taxon>Ustilaginomycotina</taxon>
        <taxon>Exobasidiomycetes</taxon>
        <taxon>Ceraceosorales</taxon>
        <taxon>Ceraceosoraceae</taxon>
        <taxon>Ceraceosorus</taxon>
    </lineage>
</organism>
<gene>
    <name evidence="3" type="ORF">IE81DRAFT_364052</name>
</gene>
<keyword evidence="2" id="KW-1133">Transmembrane helix</keyword>
<dbReference type="RefSeq" id="XP_025372566.1">
    <property type="nucleotide sequence ID" value="XM_025516829.1"/>
</dbReference>
<feature type="region of interest" description="Disordered" evidence="1">
    <location>
        <begin position="95"/>
        <end position="340"/>
    </location>
</feature>
<keyword evidence="2" id="KW-0812">Transmembrane</keyword>
<accession>A0A316W661</accession>
<sequence length="491" mass="50729">MWPTGSHWPQVRSPDTLYLKGCVTLCIILTSATLTVAGCAAQQADDGCKKRELGGLDVKGTHSECTVASSHWMTCHKQHQEVHCSHTSTLPLLLRGTSSEAPSPVDDLLPSHLSLSPGDVGARPDSAPPQTPQESELDVAPRPWQNAASDMPLDAPPAAPPQLTHRSNEPGSPLFDPTTRRIDAAKSVDAHSASPAAQAPALKSTVTPKESQSEAQQQAHQGGVSSPASPTSPAKPSSTPLPDSTSPRNDDGASELGTHESASPSTASDPHEKQTIEASGPERPTRPTLDPSLPNSDLVGDGSSGSKPSRWRAEVDLPQANTSSPMLTGNSSKPSSSGNALPLKELKAQSANITGAHSSSTTLIASGWDQDVSGNRSNASSPPQPTVSPSAVAETPVASTTVVTTIETSATLSTVQQVFSTSVSTPGSEPSVTLIKVVELTTTPASPTVKGGRLNNPSGALGASWMERLDLQVIFTIVFVVAMSIAAFGAL</sequence>
<feature type="transmembrane region" description="Helical" evidence="2">
    <location>
        <begin position="471"/>
        <end position="490"/>
    </location>
</feature>
<feature type="compositionally biased region" description="Low complexity" evidence="1">
    <location>
        <begin position="190"/>
        <end position="201"/>
    </location>
</feature>
<keyword evidence="4" id="KW-1185">Reference proteome</keyword>
<evidence type="ECO:0000256" key="1">
    <source>
        <dbReference type="SAM" id="MobiDB-lite"/>
    </source>
</evidence>
<dbReference type="InParanoid" id="A0A316W661"/>
<dbReference type="AlphaFoldDB" id="A0A316W661"/>
<protein>
    <submittedName>
        <fullName evidence="3">Uncharacterized protein</fullName>
    </submittedName>
</protein>
<feature type="compositionally biased region" description="Polar residues" evidence="1">
    <location>
        <begin position="372"/>
        <end position="381"/>
    </location>
</feature>
<evidence type="ECO:0000256" key="2">
    <source>
        <dbReference type="SAM" id="Phobius"/>
    </source>
</evidence>
<feature type="compositionally biased region" description="Basic and acidic residues" evidence="1">
    <location>
        <begin position="178"/>
        <end position="189"/>
    </location>
</feature>
<feature type="region of interest" description="Disordered" evidence="1">
    <location>
        <begin position="368"/>
        <end position="393"/>
    </location>
</feature>
<evidence type="ECO:0000313" key="3">
    <source>
        <dbReference type="EMBL" id="PWN45406.1"/>
    </source>
</evidence>
<feature type="compositionally biased region" description="Low complexity" evidence="1">
    <location>
        <begin position="213"/>
        <end position="247"/>
    </location>
</feature>
<dbReference type="STRING" id="1522189.A0A316W661"/>
<dbReference type="GeneID" id="37038699"/>
<proteinExistence type="predicted"/>
<reference evidence="3 4" key="1">
    <citation type="journal article" date="2018" name="Mol. Biol. Evol.">
        <title>Broad Genomic Sampling Reveals a Smut Pathogenic Ancestry of the Fungal Clade Ustilaginomycotina.</title>
        <authorList>
            <person name="Kijpornyongpan T."/>
            <person name="Mondo S.J."/>
            <person name="Barry K."/>
            <person name="Sandor L."/>
            <person name="Lee J."/>
            <person name="Lipzen A."/>
            <person name="Pangilinan J."/>
            <person name="LaButti K."/>
            <person name="Hainaut M."/>
            <person name="Henrissat B."/>
            <person name="Grigoriev I.V."/>
            <person name="Spatafora J.W."/>
            <person name="Aime M.C."/>
        </authorList>
    </citation>
    <scope>NUCLEOTIDE SEQUENCE [LARGE SCALE GENOMIC DNA]</scope>
    <source>
        <strain evidence="3 4">MCA 4658</strain>
    </source>
</reference>
<feature type="compositionally biased region" description="Low complexity" evidence="1">
    <location>
        <begin position="102"/>
        <end position="117"/>
    </location>
</feature>
<dbReference type="Proteomes" id="UP000245783">
    <property type="component" value="Unassembled WGS sequence"/>
</dbReference>
<name>A0A316W661_9BASI</name>
<evidence type="ECO:0000313" key="4">
    <source>
        <dbReference type="Proteomes" id="UP000245783"/>
    </source>
</evidence>
<dbReference type="OrthoDB" id="10464284at2759"/>